<accession>A0A401ZK44</accession>
<keyword evidence="3" id="KW-1185">Reference proteome</keyword>
<protein>
    <submittedName>
        <fullName evidence="2">Glyoxalase</fullName>
    </submittedName>
</protein>
<comment type="caution">
    <text evidence="2">The sequence shown here is derived from an EMBL/GenBank/DDBJ whole genome shotgun (WGS) entry which is preliminary data.</text>
</comment>
<dbReference type="InterPro" id="IPR029068">
    <property type="entry name" value="Glyas_Bleomycin-R_OHBP_Dase"/>
</dbReference>
<dbReference type="PANTHER" id="PTHR43279:SF1">
    <property type="entry name" value="CATECHOL-2,3-DIOXYGENASE"/>
    <property type="match status" value="1"/>
</dbReference>
<proteinExistence type="predicted"/>
<dbReference type="InterPro" id="IPR037523">
    <property type="entry name" value="VOC_core"/>
</dbReference>
<sequence>MSEYLHLGALKGIYMHPASYALGHIALRVSNLARARAFYVETLHFPAILEIPGRLLLNVHGIVIALLGDDPHTGQEDRFSPYRVGLDHLALAVPDPQELNTLLEYLQQAGVPNHGLEEDELTHARYISFYDPDGIAWELYATTRR</sequence>
<evidence type="ECO:0000313" key="2">
    <source>
        <dbReference type="EMBL" id="GCE07237.1"/>
    </source>
</evidence>
<reference evidence="3" key="1">
    <citation type="submission" date="2018-12" db="EMBL/GenBank/DDBJ databases">
        <title>Tengunoibacter tsumagoiensis gen. nov., sp. nov., Dictyobacter kobayashii sp. nov., D. alpinus sp. nov., and D. joshuensis sp. nov. and description of Dictyobacteraceae fam. nov. within the order Ktedonobacterales isolated from Tengu-no-mugimeshi.</title>
        <authorList>
            <person name="Wang C.M."/>
            <person name="Zheng Y."/>
            <person name="Sakai Y."/>
            <person name="Toyoda A."/>
            <person name="Minakuchi Y."/>
            <person name="Abe K."/>
            <person name="Yokota A."/>
            <person name="Yabe S."/>
        </authorList>
    </citation>
    <scope>NUCLEOTIDE SEQUENCE [LARGE SCALE GENOMIC DNA]</scope>
    <source>
        <strain evidence="3">S-27</strain>
    </source>
</reference>
<dbReference type="PANTHER" id="PTHR43279">
    <property type="entry name" value="CATECHOL-2,3-DIOXYGENASE"/>
    <property type="match status" value="1"/>
</dbReference>
<dbReference type="PROSITE" id="PS51819">
    <property type="entry name" value="VOC"/>
    <property type="match status" value="1"/>
</dbReference>
<evidence type="ECO:0000259" key="1">
    <source>
        <dbReference type="PROSITE" id="PS51819"/>
    </source>
</evidence>
<dbReference type="AlphaFoldDB" id="A0A401ZK44"/>
<dbReference type="InterPro" id="IPR004360">
    <property type="entry name" value="Glyas_Fos-R_dOase_dom"/>
</dbReference>
<dbReference type="Gene3D" id="3.10.180.10">
    <property type="entry name" value="2,3-Dihydroxybiphenyl 1,2-Dioxygenase, domain 1"/>
    <property type="match status" value="1"/>
</dbReference>
<organism evidence="2 3">
    <name type="scientific">Dictyobacter aurantiacus</name>
    <dbReference type="NCBI Taxonomy" id="1936993"/>
    <lineage>
        <taxon>Bacteria</taxon>
        <taxon>Bacillati</taxon>
        <taxon>Chloroflexota</taxon>
        <taxon>Ktedonobacteria</taxon>
        <taxon>Ktedonobacterales</taxon>
        <taxon>Dictyobacteraceae</taxon>
        <taxon>Dictyobacter</taxon>
    </lineage>
</organism>
<dbReference type="Pfam" id="PF00903">
    <property type="entry name" value="Glyoxalase"/>
    <property type="match status" value="1"/>
</dbReference>
<evidence type="ECO:0000313" key="3">
    <source>
        <dbReference type="Proteomes" id="UP000287224"/>
    </source>
</evidence>
<dbReference type="EMBL" id="BIFQ01000001">
    <property type="protein sequence ID" value="GCE07237.1"/>
    <property type="molecule type" value="Genomic_DNA"/>
</dbReference>
<dbReference type="SUPFAM" id="SSF54593">
    <property type="entry name" value="Glyoxalase/Bleomycin resistance protein/Dihydroxybiphenyl dioxygenase"/>
    <property type="match status" value="1"/>
</dbReference>
<gene>
    <name evidence="2" type="ORF">KDAU_45660</name>
</gene>
<feature type="domain" description="VOC" evidence="1">
    <location>
        <begin position="21"/>
        <end position="142"/>
    </location>
</feature>
<name>A0A401ZK44_9CHLR</name>
<dbReference type="Proteomes" id="UP000287224">
    <property type="component" value="Unassembled WGS sequence"/>
</dbReference>